<dbReference type="InterPro" id="IPR051185">
    <property type="entry name" value="ASPM"/>
</dbReference>
<evidence type="ECO:0000256" key="3">
    <source>
        <dbReference type="ARBA" id="ARBA00022737"/>
    </source>
</evidence>
<dbReference type="Gene3D" id="1.10.418.10">
    <property type="entry name" value="Calponin-like domain"/>
    <property type="match status" value="2"/>
</dbReference>
<dbReference type="PROSITE" id="PS50021">
    <property type="entry name" value="CH"/>
    <property type="match status" value="2"/>
</dbReference>
<dbReference type="Proteomes" id="UP000308267">
    <property type="component" value="Unassembled WGS sequence"/>
</dbReference>
<dbReference type="GO" id="GO:0051295">
    <property type="term" value="P:establishment of meiotic spindle localization"/>
    <property type="evidence" value="ECO:0007669"/>
    <property type="project" value="TreeGrafter"/>
</dbReference>
<evidence type="ECO:0000313" key="7">
    <source>
        <dbReference type="EMBL" id="TGZ70842.1"/>
    </source>
</evidence>
<dbReference type="SUPFAM" id="SSF47576">
    <property type="entry name" value="Calponin-homology domain, CH-domain"/>
    <property type="match status" value="1"/>
</dbReference>
<evidence type="ECO:0000256" key="4">
    <source>
        <dbReference type="ARBA" id="ARBA00022860"/>
    </source>
</evidence>
<keyword evidence="4" id="KW-0112">Calmodulin-binding</keyword>
<keyword evidence="8" id="KW-1185">Reference proteome</keyword>
<evidence type="ECO:0000259" key="6">
    <source>
        <dbReference type="PROSITE" id="PS50021"/>
    </source>
</evidence>
<dbReference type="GO" id="GO:0000278">
    <property type="term" value="P:mitotic cell cycle"/>
    <property type="evidence" value="ECO:0007669"/>
    <property type="project" value="TreeGrafter"/>
</dbReference>
<evidence type="ECO:0000313" key="8">
    <source>
        <dbReference type="Proteomes" id="UP000308267"/>
    </source>
</evidence>
<name>A0A4S2M3H5_OPIFE</name>
<feature type="compositionally biased region" description="Low complexity" evidence="5">
    <location>
        <begin position="1749"/>
        <end position="1758"/>
    </location>
</feature>
<dbReference type="PANTHER" id="PTHR22706:SF1">
    <property type="entry name" value="ASSEMBLY FACTOR FOR SPINDLE MICROTUBULES"/>
    <property type="match status" value="1"/>
</dbReference>
<dbReference type="GO" id="GO:0007051">
    <property type="term" value="P:spindle organization"/>
    <property type="evidence" value="ECO:0007669"/>
    <property type="project" value="TreeGrafter"/>
</dbReference>
<dbReference type="InterPro" id="IPR001715">
    <property type="entry name" value="CH_dom"/>
</dbReference>
<dbReference type="Gene3D" id="1.20.5.190">
    <property type="match status" value="10"/>
</dbReference>
<dbReference type="GO" id="GO:0005516">
    <property type="term" value="F:calmodulin binding"/>
    <property type="evidence" value="ECO:0007669"/>
    <property type="project" value="UniProtKB-KW"/>
</dbReference>
<dbReference type="EMBL" id="SJOL01005081">
    <property type="protein sequence ID" value="TGZ70842.1"/>
    <property type="molecule type" value="Genomic_DNA"/>
</dbReference>
<proteinExistence type="predicted"/>
<evidence type="ECO:0000256" key="5">
    <source>
        <dbReference type="SAM" id="MobiDB-lite"/>
    </source>
</evidence>
<gene>
    <name evidence="7" type="ORF">CRM22_002974</name>
</gene>
<dbReference type="SMART" id="SM00015">
    <property type="entry name" value="IQ"/>
    <property type="match status" value="22"/>
</dbReference>
<dbReference type="OrthoDB" id="2148418at2759"/>
<feature type="domain" description="Calponin-homology (CH)" evidence="6">
    <location>
        <begin position="756"/>
        <end position="884"/>
    </location>
</feature>
<comment type="caution">
    <text evidence="7">The sequence shown here is derived from an EMBL/GenBank/DDBJ whole genome shotgun (WGS) entry which is preliminary data.</text>
</comment>
<dbReference type="PANTHER" id="PTHR22706">
    <property type="entry name" value="ASSEMBLY FACTOR FOR SPINDLE MICROTUBULES"/>
    <property type="match status" value="1"/>
</dbReference>
<protein>
    <recommendedName>
        <fullName evidence="6">Calponin-homology (CH) domain-containing protein</fullName>
    </recommendedName>
</protein>
<comment type="subcellular location">
    <subcellularLocation>
        <location evidence="1">Cytoplasm</location>
    </subcellularLocation>
</comment>
<keyword evidence="2" id="KW-0963">Cytoplasm</keyword>
<dbReference type="CDD" id="cd21223">
    <property type="entry name" value="CH_ASPM_rpt1"/>
    <property type="match status" value="1"/>
</dbReference>
<dbReference type="GO" id="GO:0005737">
    <property type="term" value="C:cytoplasm"/>
    <property type="evidence" value="ECO:0007669"/>
    <property type="project" value="UniProtKB-SubCell"/>
</dbReference>
<dbReference type="InterPro" id="IPR027417">
    <property type="entry name" value="P-loop_NTPase"/>
</dbReference>
<dbReference type="Pfam" id="PF00307">
    <property type="entry name" value="CH"/>
    <property type="match status" value="1"/>
</dbReference>
<dbReference type="Pfam" id="PF00612">
    <property type="entry name" value="IQ"/>
    <property type="match status" value="16"/>
</dbReference>
<dbReference type="CDD" id="cd23766">
    <property type="entry name" value="IQCG"/>
    <property type="match status" value="1"/>
</dbReference>
<organism evidence="7 8">
    <name type="scientific">Opisthorchis felineus</name>
    <dbReference type="NCBI Taxonomy" id="147828"/>
    <lineage>
        <taxon>Eukaryota</taxon>
        <taxon>Metazoa</taxon>
        <taxon>Spiralia</taxon>
        <taxon>Lophotrochozoa</taxon>
        <taxon>Platyhelminthes</taxon>
        <taxon>Trematoda</taxon>
        <taxon>Digenea</taxon>
        <taxon>Opisthorchiida</taxon>
        <taxon>Opisthorchiata</taxon>
        <taxon>Opisthorchiidae</taxon>
        <taxon>Opisthorchis</taxon>
    </lineage>
</organism>
<dbReference type="InterPro" id="IPR000048">
    <property type="entry name" value="IQ_motif_EF-hand-BS"/>
</dbReference>
<dbReference type="InterPro" id="IPR036872">
    <property type="entry name" value="CH_dom_sf"/>
</dbReference>
<feature type="region of interest" description="Disordered" evidence="5">
    <location>
        <begin position="1749"/>
        <end position="1781"/>
    </location>
</feature>
<accession>A0A4S2M3H5</accession>
<reference evidence="7 8" key="1">
    <citation type="journal article" date="2019" name="BMC Genomics">
        <title>New insights from Opisthorchis felineus genome: update on genomics of the epidemiologically important liver flukes.</title>
        <authorList>
            <person name="Ershov N.I."/>
            <person name="Mordvinov V.A."/>
            <person name="Prokhortchouk E.B."/>
            <person name="Pakharukova M.Y."/>
            <person name="Gunbin K.V."/>
            <person name="Ustyantsev K."/>
            <person name="Genaev M.A."/>
            <person name="Blinov A.G."/>
            <person name="Mazur A."/>
            <person name="Boulygina E."/>
            <person name="Tsygankova S."/>
            <person name="Khrameeva E."/>
            <person name="Chekanov N."/>
            <person name="Fan G."/>
            <person name="Xiao A."/>
            <person name="Zhang H."/>
            <person name="Xu X."/>
            <person name="Yang H."/>
            <person name="Solovyev V."/>
            <person name="Lee S.M."/>
            <person name="Liu X."/>
            <person name="Afonnikov D.A."/>
            <person name="Skryabin K.G."/>
        </authorList>
    </citation>
    <scope>NUCLEOTIDE SEQUENCE [LARGE SCALE GENOMIC DNA]</scope>
    <source>
        <strain evidence="7">AK-0245</strain>
        <tissue evidence="7">Whole organism</tissue>
    </source>
</reference>
<evidence type="ECO:0000256" key="2">
    <source>
        <dbReference type="ARBA" id="ARBA00022490"/>
    </source>
</evidence>
<sequence length="1929" mass="221043">MNSPKVRKSWFCGSPTTTQLHLSGVPQTLGPDLNCQLLVTATGENREPICVTASDVLTLTTFSPRAVVDFGTENFTDRPFVRYLLLENPHNEDQCVSIRRGLPPDEFMLTWIESEHTLMTQSDPSWKTPGYQLPTSSSAPDSICVRGSHGRCLLRISWTPSQPKSSDNGGGGFYHIIQFRVNDAFPLQALVVGRLLAPVMERKTRMKRPQRLQPTGFSIPRGITALQRTCSYDRFHTSQTAIPTAPLIERGQRGGLERSLSAQYFDEESASFERPKHSLKGTFSGRAQTTTVQTAIVEDAVPERVSRVSSAHFQSPLRRQSVSLPRLPGPKCTVLDELSAPPAFPLHKTRSTAFNLTLVNATAVGFVSPKLIRSPALKRGNSTSSSSSICSLTLPCFPSGYFTVDPQLTLKNEPSGTYYSGQAGGNLFYPNFSCSLSELSERGLTQWLNSVFAPCIAANSNTISAEIPCALGGRSYWISLNNAVDMLHTPIMTGPGQRVEREVDEGKIVPMYDLSFRVDKAVNRDQLHNRHAIKRFLILLWFLDRLKSNRLVEYNPCLFRFRSHIKSSAEMVLHFARNFLTGENNLVRHLANLGVHLEVTQTPLDEYELTVSNLAVDLRDGIRLVKLAELLLPLMPKAKSRFGDYPAPATLMSLVRFPAISRLQKIHNVGLALKAFERHGRLCMADGTEIDPRDVVDGHREKSLALLWCLLLRYQVLSLVDVRLLNEEIERLRSMPTGDKAPDLSGGEEAGTHSDDVVHMKLFLWASLVCRLYQVEVLNLDESFSDGRALCVLLHHYLPTLMPGGLVRHLTTSTASSYHLARRTPHLARANRYNLQLFQRKLSYLGDVPVLLEPTMMSDLDGLPGVLPPGLVLATLAYLVSRLISIGRQKLRDLVEDHAARILQTAWRKRRQLLQTRNLRLLSCHKPTTPPRSHLLTGHIESWVVNIQRICRSYLARKHRSKLRCDRERRTRAAVYIQACWRGFLTRQSLIQKHNAALQIQAWWRCHTLRRKLLVTQRWIVDVQRTCRAHLARQRLDNLVNNVEREKCAAVVIQSCWRGFLARRQLFVEQCAAVRIQTWWRGKIARQNWIALRRWVVDVQSMGRAYLAREHYSNMLVDAERRNLAAIRIQSFWRTYLSRRQLAAERCAAVRIQALWRGILARRKYVATYQLLINVQRVCRAHLARKRFSDRVIEAERRNRSAVLIQSYWRGLLARQQLAQQRSAAVYIQAWWRGQLAKQKWFAIRLWVIDLQRTSRRYLVRTQLSRLVFEAEQANRAAVRIQSCWRGFLERRQISKERSAAVRIQAWWRGQLVRRKWRETCQTVGIVQAYVRGFLARRRVAQLRRTAVQLRAATVIQAFWRGSVVRRKLSSQRLAASRIQHWWRGRIARQRFVRTYQAVVVLQVACRSYLARCRCQQLRLQVISRRELAARTLQHAWRSYRCRQRCIVEHEAAKRIQHWWRGRLRRIQWRRTIRVVLWIQRKWRHILFRRHEAACLIQRCWRTHGLRRYLHRRRIAATVIQSCWRGVLLRKQLAKIAGQRQAQKNALTKGKVETAVIQRTNKLKPKCSKIIFGLHFDSSEAHRLIRIRTQLFAATKIAVSSPDRRLCARARAAANCLIHSRSVTQVLQAIKELEIFTRLSSEICFWSVGVLSTASNSSAKSQFTPHPTDQSPLLHLLFLDVIQACNRSVPHEDILLRVTGTLLNIVRHRRLAEHASLWWTPPSSQVDHETWISPALIARTRSRLSLSLSPTRRLSPTTDTEKQCLNSPSRPHRDHSDDRSVTVYSSVPLDSQTSVVEALIGILLRTWRARPGTLGIRLFARTACLLAMLCDAIPMNLLPTTSLLPVIRELSDCLARRGGGPQPRRLDAVEHTTSLLEQTAERMRHTMSDLRRQLSYDLEWHLYPVKTRADPAVAIDFLLLTVACKSAAC</sequence>
<evidence type="ECO:0000256" key="1">
    <source>
        <dbReference type="ARBA" id="ARBA00004496"/>
    </source>
</evidence>
<keyword evidence="3" id="KW-0677">Repeat</keyword>
<dbReference type="SMART" id="SM00033">
    <property type="entry name" value="CH"/>
    <property type="match status" value="2"/>
</dbReference>
<feature type="domain" description="Calponin-homology (CH)" evidence="6">
    <location>
        <begin position="580"/>
        <end position="715"/>
    </location>
</feature>
<dbReference type="STRING" id="147828.A0A4S2M3H5"/>
<dbReference type="PROSITE" id="PS50096">
    <property type="entry name" value="IQ"/>
    <property type="match status" value="20"/>
</dbReference>
<dbReference type="CDD" id="cd23767">
    <property type="entry name" value="IQCD"/>
    <property type="match status" value="8"/>
</dbReference>
<dbReference type="SUPFAM" id="SSF52540">
    <property type="entry name" value="P-loop containing nucleoside triphosphate hydrolases"/>
    <property type="match status" value="4"/>
</dbReference>
<dbReference type="GO" id="GO:0000922">
    <property type="term" value="C:spindle pole"/>
    <property type="evidence" value="ECO:0007669"/>
    <property type="project" value="TreeGrafter"/>
</dbReference>